<evidence type="ECO:0000313" key="1">
    <source>
        <dbReference type="EMBL" id="KAI9919670.1"/>
    </source>
</evidence>
<name>A0ACC0WNS1_9STRA</name>
<proteinExistence type="predicted"/>
<sequence length="126" mass="14332">MTIGLQLPHLFQGSATDAFAQLHQIQAMSDNPLDHPQFVKWFEYVSNPREAIEVLDGHVHDDASLFKFLTKAQTEPKLNAVATTLKTALLDHWVQLDKNPREIFSTLELDQINGWEALLKSPNLRD</sequence>
<accession>A0ACC0WNS1</accession>
<dbReference type="EMBL" id="CM047590">
    <property type="protein sequence ID" value="KAI9919670.1"/>
    <property type="molecule type" value="Genomic_DNA"/>
</dbReference>
<gene>
    <name evidence="1" type="ORF">PsorP6_017324</name>
</gene>
<dbReference type="Proteomes" id="UP001163321">
    <property type="component" value="Chromosome 11"/>
</dbReference>
<protein>
    <submittedName>
        <fullName evidence="1">Uncharacterized protein</fullName>
    </submittedName>
</protein>
<comment type="caution">
    <text evidence="1">The sequence shown here is derived from an EMBL/GenBank/DDBJ whole genome shotgun (WGS) entry which is preliminary data.</text>
</comment>
<reference evidence="1 2" key="1">
    <citation type="journal article" date="2022" name="bioRxiv">
        <title>The genome of the oomycete Peronosclerospora sorghi, a cosmopolitan pathogen of maize and sorghum, is inflated with dispersed pseudogenes.</title>
        <authorList>
            <person name="Fletcher K."/>
            <person name="Martin F."/>
            <person name="Isakeit T."/>
            <person name="Cavanaugh K."/>
            <person name="Magill C."/>
            <person name="Michelmore R."/>
        </authorList>
    </citation>
    <scope>NUCLEOTIDE SEQUENCE [LARGE SCALE GENOMIC DNA]</scope>
    <source>
        <strain evidence="1">P6</strain>
    </source>
</reference>
<keyword evidence="2" id="KW-1185">Reference proteome</keyword>
<organism evidence="1 2">
    <name type="scientific">Peronosclerospora sorghi</name>
    <dbReference type="NCBI Taxonomy" id="230839"/>
    <lineage>
        <taxon>Eukaryota</taxon>
        <taxon>Sar</taxon>
        <taxon>Stramenopiles</taxon>
        <taxon>Oomycota</taxon>
        <taxon>Peronosporomycetes</taxon>
        <taxon>Peronosporales</taxon>
        <taxon>Peronosporaceae</taxon>
        <taxon>Peronosclerospora</taxon>
    </lineage>
</organism>
<evidence type="ECO:0000313" key="2">
    <source>
        <dbReference type="Proteomes" id="UP001163321"/>
    </source>
</evidence>